<dbReference type="InterPro" id="IPR027417">
    <property type="entry name" value="P-loop_NTPase"/>
</dbReference>
<dbReference type="AlphaFoldDB" id="A0A8J2YIN7"/>
<reference evidence="1" key="2">
    <citation type="submission" date="2020-09" db="EMBL/GenBank/DDBJ databases">
        <authorList>
            <person name="Sun Q."/>
            <person name="Sedlacek I."/>
        </authorList>
    </citation>
    <scope>NUCLEOTIDE SEQUENCE</scope>
    <source>
        <strain evidence="1">CCM 7684</strain>
    </source>
</reference>
<dbReference type="Proteomes" id="UP000602745">
    <property type="component" value="Unassembled WGS sequence"/>
</dbReference>
<accession>A0A8J2YIN7</accession>
<dbReference type="PANTHER" id="PTHR11669">
    <property type="entry name" value="REPLICATION FACTOR C / DNA POLYMERASE III GAMMA-TAU SUBUNIT"/>
    <property type="match status" value="1"/>
</dbReference>
<dbReference type="EMBL" id="BMCP01000002">
    <property type="protein sequence ID" value="GGE45731.1"/>
    <property type="molecule type" value="Genomic_DNA"/>
</dbReference>
<protein>
    <submittedName>
        <fullName evidence="1">DNA polymerase III subunit delta</fullName>
    </submittedName>
</protein>
<dbReference type="SUPFAM" id="SSF52540">
    <property type="entry name" value="P-loop containing nucleoside triphosphate hydrolases"/>
    <property type="match status" value="1"/>
</dbReference>
<dbReference type="GO" id="GO:0009360">
    <property type="term" value="C:DNA polymerase III complex"/>
    <property type="evidence" value="ECO:0007669"/>
    <property type="project" value="TreeGrafter"/>
</dbReference>
<gene>
    <name evidence="1" type="ORF">GCM10007276_23710</name>
</gene>
<evidence type="ECO:0000313" key="1">
    <source>
        <dbReference type="EMBL" id="GGE45731.1"/>
    </source>
</evidence>
<dbReference type="Gene3D" id="3.40.50.300">
    <property type="entry name" value="P-loop containing nucleotide triphosphate hydrolases"/>
    <property type="match status" value="1"/>
</dbReference>
<sequence>MAETPDDLPEPDRLEGVLHPREMGHLFGQEKAEQELLGAYRRGQMHHAWILGGPLGIGKATLAYRLARFVLAHPDPAVPEVQSATSLAVVGDHPAARQIARMAHPDLLVLRRGWVPERKTVSGEIRVADVRRVGAFFGATAGQGGWRVCIVDSADDLNINSANALLKNLEEPPARALFILVSSAPRRLLPTIRSRCRTLILPPVSPEAIARVGETLAGMGADIDINAVRSAASMAEGSVRRALELASGENHELRAAAQSLLGAWPDIDRRAVHELGDMVLRGGSDAFDVVAEQVLDWLHAQAGGRARSGSRALGVWTDHWERTTRMARDARTFNLDGKGLVIKMFSELSALR</sequence>
<dbReference type="GO" id="GO:0006261">
    <property type="term" value="P:DNA-templated DNA replication"/>
    <property type="evidence" value="ECO:0007669"/>
    <property type="project" value="TreeGrafter"/>
</dbReference>
<keyword evidence="2" id="KW-1185">Reference proteome</keyword>
<reference evidence="1" key="1">
    <citation type="journal article" date="2014" name="Int. J. Syst. Evol. Microbiol.">
        <title>Complete genome sequence of Corynebacterium casei LMG S-19264T (=DSM 44701T), isolated from a smear-ripened cheese.</title>
        <authorList>
            <consortium name="US DOE Joint Genome Institute (JGI-PGF)"/>
            <person name="Walter F."/>
            <person name="Albersmeier A."/>
            <person name="Kalinowski J."/>
            <person name="Ruckert C."/>
        </authorList>
    </citation>
    <scope>NUCLEOTIDE SEQUENCE</scope>
    <source>
        <strain evidence="1">CCM 7684</strain>
    </source>
</reference>
<proteinExistence type="predicted"/>
<dbReference type="Pfam" id="PF13177">
    <property type="entry name" value="DNA_pol3_delta2"/>
    <property type="match status" value="1"/>
</dbReference>
<dbReference type="PANTHER" id="PTHR11669:SF8">
    <property type="entry name" value="DNA POLYMERASE III SUBUNIT DELTA"/>
    <property type="match status" value="1"/>
</dbReference>
<dbReference type="RefSeq" id="WP_188409927.1">
    <property type="nucleotide sequence ID" value="NZ_BMCP01000002.1"/>
</dbReference>
<name>A0A8J2YIN7_9RHOB</name>
<dbReference type="NCBIfam" id="NF005677">
    <property type="entry name" value="PRK07471.1"/>
    <property type="match status" value="1"/>
</dbReference>
<dbReference type="InterPro" id="IPR050238">
    <property type="entry name" value="DNA_Rep/Repair_Clamp_Loader"/>
</dbReference>
<comment type="caution">
    <text evidence="1">The sequence shown here is derived from an EMBL/GenBank/DDBJ whole genome shotgun (WGS) entry which is preliminary data.</text>
</comment>
<evidence type="ECO:0000313" key="2">
    <source>
        <dbReference type="Proteomes" id="UP000602745"/>
    </source>
</evidence>
<organism evidence="1 2">
    <name type="scientific">Agaricicola taiwanensis</name>
    <dbReference type="NCBI Taxonomy" id="591372"/>
    <lineage>
        <taxon>Bacteria</taxon>
        <taxon>Pseudomonadati</taxon>
        <taxon>Pseudomonadota</taxon>
        <taxon>Alphaproteobacteria</taxon>
        <taxon>Rhodobacterales</taxon>
        <taxon>Paracoccaceae</taxon>
        <taxon>Agaricicola</taxon>
    </lineage>
</organism>